<name>A0A409VAQ9_9AGAR</name>
<dbReference type="Pfam" id="PF12022">
    <property type="entry name" value="COG2_C"/>
    <property type="match status" value="1"/>
</dbReference>
<comment type="similarity">
    <text evidence="2">Belongs to the COG2 family.</text>
</comment>
<sequence>MEQSPTRDPYQLERLAEELESRENRDSHLPSQYHSLPQHVPLSHNDPHLTASEFDVEVFLLSRAHTPLNDLRGELRQYLAELKEELIKLINDDYEAFISLSTDLKDEGGRLEGLLNPLASIRNDVTITKRELEAVQEAIHAKLSERSRLRDAKTLLQLLLKISESVTRLESLLLIQLPEDDADDSIEKGSKYISYESRQDGPEDRHRGNRAKHLGRVSTEYTQLLYHVRKARAEDCAFVEGIQWRIDRIHSTLSSDLDHLFSETIGLLNETKTEQRGSELDRNKNLSDLTECLRTYDILGLWEDAEEVIRQELTICLGALSGPHSPLIPNTPFTFSSDSTHGFQIPYTPFTAFVPRQLGAVISGQPSQVELLDDTDDPLARLYNQLLRFVERDVYRLMKIADDIGSDTRDNSEAKSPVDIRPSKYQILSNVVWDEIGRSIMDEIGAQVFAAGKPNELRKSLELLAPSFQAVECMRRHGTYAAFQRKWQLPVYFQLRWKEIIGTLEESLSGSRLIYTSNQGNFTTSQSFATWVAISACWSSDVFIPELNHRFWKLTLQVLHRYSGWVKQALAAEESPVRPSGAVADKSATHASNTLTAGETVSSELSSADESLLRPYSSILIDIRELEANVTTLWRQVMNLMLPQSDTTEQQMFEDALHEATRGFTSLLPDLPHKIISILSRQCCEGLLPVRGIPSQFRAMSNKRNPTEPSYFVPSILRPVKLYFGIIGGGNIGSTLKDPYLQSFATEIFDQVSQRYTNYLTFMKKTEESLRRLKKGKKPTLSIFGAGGDDFKDEERIRLQMILDVEAFGEDARSLGVDVDGNQHFLALKGVIHAAEDD</sequence>
<keyword evidence="13" id="KW-1185">Reference proteome</keyword>
<evidence type="ECO:0000259" key="11">
    <source>
        <dbReference type="Pfam" id="PF12022"/>
    </source>
</evidence>
<dbReference type="OrthoDB" id="332281at2759"/>
<keyword evidence="4" id="KW-0813">Transport</keyword>
<feature type="compositionally biased region" description="Basic and acidic residues" evidence="9">
    <location>
        <begin position="10"/>
        <end position="28"/>
    </location>
</feature>
<keyword evidence="5" id="KW-0653">Protein transport</keyword>
<dbReference type="InterPro" id="IPR009316">
    <property type="entry name" value="COG2"/>
</dbReference>
<feature type="domain" description="COG complex component COG2 C-terminal" evidence="11">
    <location>
        <begin position="485"/>
        <end position="805"/>
    </location>
</feature>
<comment type="subcellular location">
    <subcellularLocation>
        <location evidence="1">Golgi apparatus membrane</location>
        <topology evidence="1">Peripheral membrane protein</topology>
    </subcellularLocation>
</comment>
<proteinExistence type="inferred from homology"/>
<dbReference type="STRING" id="181874.A0A409VAQ9"/>
<feature type="domain" description="Conserved oligomeric Golgi complex subunit 2 N-terminal" evidence="10">
    <location>
        <begin position="43"/>
        <end position="109"/>
    </location>
</feature>
<keyword evidence="7" id="KW-0472">Membrane</keyword>
<comment type="caution">
    <text evidence="12">The sequence shown here is derived from an EMBL/GenBank/DDBJ whole genome shotgun (WGS) entry which is preliminary data.</text>
</comment>
<evidence type="ECO:0000256" key="3">
    <source>
        <dbReference type="ARBA" id="ARBA00020977"/>
    </source>
</evidence>
<organism evidence="12 13">
    <name type="scientific">Panaeolus cyanescens</name>
    <dbReference type="NCBI Taxonomy" id="181874"/>
    <lineage>
        <taxon>Eukaryota</taxon>
        <taxon>Fungi</taxon>
        <taxon>Dikarya</taxon>
        <taxon>Basidiomycota</taxon>
        <taxon>Agaricomycotina</taxon>
        <taxon>Agaricomycetes</taxon>
        <taxon>Agaricomycetidae</taxon>
        <taxon>Agaricales</taxon>
        <taxon>Agaricineae</taxon>
        <taxon>Galeropsidaceae</taxon>
        <taxon>Panaeolus</taxon>
    </lineage>
</organism>
<evidence type="ECO:0000256" key="7">
    <source>
        <dbReference type="ARBA" id="ARBA00023136"/>
    </source>
</evidence>
<dbReference type="GO" id="GO:0015031">
    <property type="term" value="P:protein transport"/>
    <property type="evidence" value="ECO:0007669"/>
    <property type="project" value="UniProtKB-KW"/>
</dbReference>
<evidence type="ECO:0000256" key="2">
    <source>
        <dbReference type="ARBA" id="ARBA00007603"/>
    </source>
</evidence>
<evidence type="ECO:0000256" key="8">
    <source>
        <dbReference type="ARBA" id="ARBA00031344"/>
    </source>
</evidence>
<evidence type="ECO:0000313" key="13">
    <source>
        <dbReference type="Proteomes" id="UP000284842"/>
    </source>
</evidence>
<dbReference type="PANTHER" id="PTHR12961">
    <property type="entry name" value="CONSERVED OLIGOMERIC GOLGI COMPLEX COMPONENT 2"/>
    <property type="match status" value="1"/>
</dbReference>
<evidence type="ECO:0000259" key="10">
    <source>
        <dbReference type="Pfam" id="PF06148"/>
    </source>
</evidence>
<dbReference type="AlphaFoldDB" id="A0A409VAQ9"/>
<reference evidence="12 13" key="1">
    <citation type="journal article" date="2018" name="Evol. Lett.">
        <title>Horizontal gene cluster transfer increased hallucinogenic mushroom diversity.</title>
        <authorList>
            <person name="Reynolds H.T."/>
            <person name="Vijayakumar V."/>
            <person name="Gluck-Thaler E."/>
            <person name="Korotkin H.B."/>
            <person name="Matheny P.B."/>
            <person name="Slot J.C."/>
        </authorList>
    </citation>
    <scope>NUCLEOTIDE SEQUENCE [LARGE SCALE GENOMIC DNA]</scope>
    <source>
        <strain evidence="12 13">2629</strain>
    </source>
</reference>
<dbReference type="InterPro" id="IPR024602">
    <property type="entry name" value="COG_su2_N"/>
</dbReference>
<protein>
    <recommendedName>
        <fullName evidence="3">Conserved oligomeric Golgi complex subunit 2</fullName>
    </recommendedName>
    <alternativeName>
        <fullName evidence="8">Component of oligomeric Golgi complex 2</fullName>
    </alternativeName>
</protein>
<evidence type="ECO:0000256" key="1">
    <source>
        <dbReference type="ARBA" id="ARBA00004395"/>
    </source>
</evidence>
<dbReference type="InParanoid" id="A0A409VAQ9"/>
<dbReference type="InterPro" id="IPR024603">
    <property type="entry name" value="COG_complex_COG2_C"/>
</dbReference>
<dbReference type="Proteomes" id="UP000284842">
    <property type="component" value="Unassembled WGS sequence"/>
</dbReference>
<dbReference type="EMBL" id="NHTK01006101">
    <property type="protein sequence ID" value="PPQ63986.1"/>
    <property type="molecule type" value="Genomic_DNA"/>
</dbReference>
<dbReference type="GO" id="GO:0017119">
    <property type="term" value="C:Golgi transport complex"/>
    <property type="evidence" value="ECO:0007669"/>
    <property type="project" value="TreeGrafter"/>
</dbReference>
<evidence type="ECO:0000313" key="12">
    <source>
        <dbReference type="EMBL" id="PPQ63986.1"/>
    </source>
</evidence>
<dbReference type="PANTHER" id="PTHR12961:SF0">
    <property type="entry name" value="CONSERVED OLIGOMERIC GOLGI COMPLEX SUBUNIT 2"/>
    <property type="match status" value="1"/>
</dbReference>
<gene>
    <name evidence="12" type="ORF">CVT24_009415</name>
</gene>
<keyword evidence="6" id="KW-0333">Golgi apparatus</keyword>
<feature type="region of interest" description="Disordered" evidence="9">
    <location>
        <begin position="1"/>
        <end position="44"/>
    </location>
</feature>
<evidence type="ECO:0000256" key="5">
    <source>
        <dbReference type="ARBA" id="ARBA00022927"/>
    </source>
</evidence>
<dbReference type="Pfam" id="PF06148">
    <property type="entry name" value="COG2_N"/>
    <property type="match status" value="1"/>
</dbReference>
<dbReference type="GO" id="GO:0007030">
    <property type="term" value="P:Golgi organization"/>
    <property type="evidence" value="ECO:0007669"/>
    <property type="project" value="InterPro"/>
</dbReference>
<dbReference type="GO" id="GO:0006891">
    <property type="term" value="P:intra-Golgi vesicle-mediated transport"/>
    <property type="evidence" value="ECO:0007669"/>
    <property type="project" value="TreeGrafter"/>
</dbReference>
<evidence type="ECO:0000256" key="6">
    <source>
        <dbReference type="ARBA" id="ARBA00023034"/>
    </source>
</evidence>
<dbReference type="GO" id="GO:0000139">
    <property type="term" value="C:Golgi membrane"/>
    <property type="evidence" value="ECO:0007669"/>
    <property type="project" value="UniProtKB-SubCell"/>
</dbReference>
<accession>A0A409VAQ9</accession>
<evidence type="ECO:0000256" key="4">
    <source>
        <dbReference type="ARBA" id="ARBA00022448"/>
    </source>
</evidence>
<evidence type="ECO:0000256" key="9">
    <source>
        <dbReference type="SAM" id="MobiDB-lite"/>
    </source>
</evidence>